<evidence type="ECO:0000313" key="3">
    <source>
        <dbReference type="EMBL" id="RKH37170.1"/>
    </source>
</evidence>
<feature type="region of interest" description="Disordered" evidence="1">
    <location>
        <begin position="1"/>
        <end position="52"/>
    </location>
</feature>
<proteinExistence type="predicted"/>
<evidence type="ECO:0000313" key="4">
    <source>
        <dbReference type="Proteomes" id="UP000272888"/>
    </source>
</evidence>
<dbReference type="RefSeq" id="WP_147451655.1">
    <property type="nucleotide sequence ID" value="NZ_RAWB01000945.1"/>
</dbReference>
<gene>
    <name evidence="3" type="ORF">D7V93_42340</name>
</gene>
<evidence type="ECO:0000259" key="2">
    <source>
        <dbReference type="SMART" id="SM00530"/>
    </source>
</evidence>
<dbReference type="GO" id="GO:0003677">
    <property type="term" value="F:DNA binding"/>
    <property type="evidence" value="ECO:0007669"/>
    <property type="project" value="InterPro"/>
</dbReference>
<feature type="domain" description="HTH cro/C1-type" evidence="2">
    <location>
        <begin position="97"/>
        <end position="154"/>
    </location>
</feature>
<accession>A0A3A8N0S3</accession>
<dbReference type="InterPro" id="IPR050400">
    <property type="entry name" value="Bact_Cytoskel_RodZ"/>
</dbReference>
<dbReference type="Gene3D" id="1.10.260.40">
    <property type="entry name" value="lambda repressor-like DNA-binding domains"/>
    <property type="match status" value="1"/>
</dbReference>
<comment type="caution">
    <text evidence="3">The sequence shown here is derived from an EMBL/GenBank/DDBJ whole genome shotgun (WGS) entry which is preliminary data.</text>
</comment>
<dbReference type="SUPFAM" id="SSF47413">
    <property type="entry name" value="lambda repressor-like DNA-binding domains"/>
    <property type="match status" value="1"/>
</dbReference>
<evidence type="ECO:0000256" key="1">
    <source>
        <dbReference type="SAM" id="MobiDB-lite"/>
    </source>
</evidence>
<dbReference type="AlphaFoldDB" id="A0A3A8N0S3"/>
<dbReference type="CDD" id="cd00093">
    <property type="entry name" value="HTH_XRE"/>
    <property type="match status" value="1"/>
</dbReference>
<dbReference type="PANTHER" id="PTHR34475">
    <property type="match status" value="1"/>
</dbReference>
<dbReference type="InterPro" id="IPR001387">
    <property type="entry name" value="Cro/C1-type_HTH"/>
</dbReference>
<dbReference type="InterPro" id="IPR010982">
    <property type="entry name" value="Lambda_DNA-bd_dom_sf"/>
</dbReference>
<reference evidence="4" key="1">
    <citation type="submission" date="2018-09" db="EMBL/GenBank/DDBJ databases">
        <authorList>
            <person name="Livingstone P.G."/>
            <person name="Whitworth D.E."/>
        </authorList>
    </citation>
    <scope>NUCLEOTIDE SEQUENCE [LARGE SCALE GENOMIC DNA]</scope>
    <source>
        <strain evidence="4">CA051B</strain>
    </source>
</reference>
<dbReference type="Proteomes" id="UP000272888">
    <property type="component" value="Unassembled WGS sequence"/>
</dbReference>
<dbReference type="Pfam" id="PF13413">
    <property type="entry name" value="HTH_25"/>
    <property type="match status" value="1"/>
</dbReference>
<organism evidence="3 4">
    <name type="scientific">Corallococcus llansteffanensis</name>
    <dbReference type="NCBI Taxonomy" id="2316731"/>
    <lineage>
        <taxon>Bacteria</taxon>
        <taxon>Pseudomonadati</taxon>
        <taxon>Myxococcota</taxon>
        <taxon>Myxococcia</taxon>
        <taxon>Myxococcales</taxon>
        <taxon>Cystobacterineae</taxon>
        <taxon>Myxococcaceae</taxon>
        <taxon>Corallococcus</taxon>
    </lineage>
</organism>
<sequence>PEAPSTALARPAATGASKAAVRPLTSRPIDSRSTANSRPGPGSRSPAGPKLGDAQVLAQDSAIATAESALAQVAARVREARPRGVDIPADAEFNGELLRRVREARSLSIQQLADRTRISVRHLENVEADRYTALPPPVYLRGILMNLARELGLDPLRVSKSYLALFSEKPAKSGR</sequence>
<dbReference type="SMART" id="SM00530">
    <property type="entry name" value="HTH_XRE"/>
    <property type="match status" value="1"/>
</dbReference>
<feature type="non-terminal residue" evidence="3">
    <location>
        <position position="1"/>
    </location>
</feature>
<protein>
    <submittedName>
        <fullName evidence="3">Helix-turn-helix domain-containing protein</fullName>
    </submittedName>
</protein>
<name>A0A3A8N0S3_9BACT</name>
<keyword evidence="4" id="KW-1185">Reference proteome</keyword>
<dbReference type="EMBL" id="RAWB01000945">
    <property type="protein sequence ID" value="RKH37170.1"/>
    <property type="molecule type" value="Genomic_DNA"/>
</dbReference>
<feature type="compositionally biased region" description="Low complexity" evidence="1">
    <location>
        <begin position="37"/>
        <end position="49"/>
    </location>
</feature>
<dbReference type="PANTHER" id="PTHR34475:SF1">
    <property type="entry name" value="CYTOSKELETON PROTEIN RODZ"/>
    <property type="match status" value="1"/>
</dbReference>